<dbReference type="PROSITE" id="PS51085">
    <property type="entry name" value="2FE2S_FER_2"/>
    <property type="match status" value="1"/>
</dbReference>
<dbReference type="Proteomes" id="UP000471190">
    <property type="component" value="Unassembled WGS sequence"/>
</dbReference>
<keyword evidence="10" id="KW-1185">Reference proteome</keyword>
<dbReference type="InterPro" id="IPR036010">
    <property type="entry name" value="2Fe-2S_ferredoxin-like_sf"/>
</dbReference>
<protein>
    <submittedName>
        <fullName evidence="8">(2Fe-2S)-binding protein</fullName>
    </submittedName>
    <submittedName>
        <fullName evidence="7">Xanthine dehydrogenase YagT iron-sulfur-binding subunit</fullName>
    </submittedName>
</protein>
<dbReference type="FunFam" id="1.10.150.120:FF:000003">
    <property type="entry name" value="Carbon monoxide dehydrogenase, small subunit"/>
    <property type="match status" value="1"/>
</dbReference>
<keyword evidence="3" id="KW-0560">Oxidoreductase</keyword>
<dbReference type="SUPFAM" id="SSF54292">
    <property type="entry name" value="2Fe-2S ferredoxin-like"/>
    <property type="match status" value="1"/>
</dbReference>
<dbReference type="Pfam" id="PF00111">
    <property type="entry name" value="Fer2"/>
    <property type="match status" value="1"/>
</dbReference>
<dbReference type="InterPro" id="IPR002888">
    <property type="entry name" value="2Fe-2S-bd"/>
</dbReference>
<reference evidence="8 9" key="1">
    <citation type="submission" date="2020-02" db="EMBL/GenBank/DDBJ databases">
        <title>Draft genome sequence of Rhizobium tropici.</title>
        <authorList>
            <person name="Khayi S."/>
            <person name="Jemo M."/>
        </authorList>
    </citation>
    <scope>NUCLEOTIDE SEQUENCE [LARGE SCALE GENOMIC DNA]</scope>
    <source>
        <strain evidence="8 9">A12</strain>
        <plasmid evidence="8">pA12a</plasmid>
    </source>
</reference>
<dbReference type="GO" id="GO:0051537">
    <property type="term" value="F:2 iron, 2 sulfur cluster binding"/>
    <property type="evidence" value="ECO:0007669"/>
    <property type="project" value="UniProtKB-KW"/>
</dbReference>
<evidence type="ECO:0000259" key="6">
    <source>
        <dbReference type="PROSITE" id="PS51085"/>
    </source>
</evidence>
<dbReference type="GO" id="GO:0046872">
    <property type="term" value="F:metal ion binding"/>
    <property type="evidence" value="ECO:0007669"/>
    <property type="project" value="UniProtKB-KW"/>
</dbReference>
<dbReference type="PANTHER" id="PTHR45331:SF2">
    <property type="entry name" value="OXIDOREDUCTASE WITH IRON-SULFUR SUBUNIT"/>
    <property type="match status" value="1"/>
</dbReference>
<evidence type="ECO:0000313" key="9">
    <source>
        <dbReference type="Proteomes" id="UP000471190"/>
    </source>
</evidence>
<dbReference type="InterPro" id="IPR052914">
    <property type="entry name" value="Aldehyde_Oxdr_Iron-Sulfur"/>
</dbReference>
<dbReference type="Gene3D" id="1.10.150.120">
    <property type="entry name" value="[2Fe-2S]-binding domain"/>
    <property type="match status" value="1"/>
</dbReference>
<evidence type="ECO:0000256" key="4">
    <source>
        <dbReference type="ARBA" id="ARBA00023004"/>
    </source>
</evidence>
<dbReference type="FunFam" id="3.10.20.30:FF:000020">
    <property type="entry name" value="Xanthine dehydrogenase iron-sulfur subunit"/>
    <property type="match status" value="1"/>
</dbReference>
<dbReference type="RefSeq" id="WP_015341802.1">
    <property type="nucleotide sequence ID" value="NZ_JAADZA010000008.1"/>
</dbReference>
<evidence type="ECO:0000256" key="5">
    <source>
        <dbReference type="ARBA" id="ARBA00023014"/>
    </source>
</evidence>
<keyword evidence="4" id="KW-0408">Iron</keyword>
<keyword evidence="2" id="KW-0479">Metal-binding</keyword>
<evidence type="ECO:0000256" key="2">
    <source>
        <dbReference type="ARBA" id="ARBA00022723"/>
    </source>
</evidence>
<reference evidence="7 10" key="2">
    <citation type="submission" date="2020-08" db="EMBL/GenBank/DDBJ databases">
        <title>Genomic Encyclopedia of Type Strains, Phase IV (KMG-V): Genome sequencing to study the core and pangenomes of soil and plant-associated prokaryotes.</title>
        <authorList>
            <person name="Whitman W."/>
        </authorList>
    </citation>
    <scope>NUCLEOTIDE SEQUENCE [LARGE SCALE GENOMIC DNA]</scope>
    <source>
        <strain evidence="7 10">SEMIA 4059</strain>
    </source>
</reference>
<evidence type="ECO:0000313" key="7">
    <source>
        <dbReference type="EMBL" id="MBB6493911.1"/>
    </source>
</evidence>
<evidence type="ECO:0000313" key="8">
    <source>
        <dbReference type="EMBL" id="NEV11346.1"/>
    </source>
</evidence>
<dbReference type="InterPro" id="IPR036884">
    <property type="entry name" value="2Fe-2S-bd_dom_sf"/>
</dbReference>
<dbReference type="EMBL" id="JAADZA010000008">
    <property type="protein sequence ID" value="NEV11346.1"/>
    <property type="molecule type" value="Genomic_DNA"/>
</dbReference>
<evidence type="ECO:0000256" key="1">
    <source>
        <dbReference type="ARBA" id="ARBA00022714"/>
    </source>
</evidence>
<dbReference type="InterPro" id="IPR012675">
    <property type="entry name" value="Beta-grasp_dom_sf"/>
</dbReference>
<dbReference type="Proteomes" id="UP000526625">
    <property type="component" value="Unassembled WGS sequence"/>
</dbReference>
<evidence type="ECO:0000256" key="3">
    <source>
        <dbReference type="ARBA" id="ARBA00023002"/>
    </source>
</evidence>
<feature type="domain" description="2Fe-2S ferredoxin-type" evidence="6">
    <location>
        <begin position="5"/>
        <end position="81"/>
    </location>
</feature>
<organism evidence="8 9">
    <name type="scientific">Rhizobium tropici</name>
    <dbReference type="NCBI Taxonomy" id="398"/>
    <lineage>
        <taxon>Bacteria</taxon>
        <taxon>Pseudomonadati</taxon>
        <taxon>Pseudomonadota</taxon>
        <taxon>Alphaproteobacteria</taxon>
        <taxon>Hyphomicrobiales</taxon>
        <taxon>Rhizobiaceae</taxon>
        <taxon>Rhizobium/Agrobacterium group</taxon>
        <taxon>Rhizobium</taxon>
    </lineage>
</organism>
<accession>A0A6P1C4J9</accession>
<dbReference type="SUPFAM" id="SSF47741">
    <property type="entry name" value="CO dehydrogenase ISP C-domain like"/>
    <property type="match status" value="1"/>
</dbReference>
<dbReference type="CDD" id="cd00207">
    <property type="entry name" value="fer2"/>
    <property type="match status" value="1"/>
</dbReference>
<dbReference type="GO" id="GO:0016903">
    <property type="term" value="F:oxidoreductase activity, acting on the aldehyde or oxo group of donors"/>
    <property type="evidence" value="ECO:0007669"/>
    <property type="project" value="TreeGrafter"/>
</dbReference>
<sequence>MSTARQLSLEVNGKSHDLQLDIRTTLLDALREHADLTGTKKGCDHGQCGACTVHVDGHRVLSCLTLAAQVEGRPITTIEGLQSPDGVMHAVQTAFIEHDAFQCGYCTPGQIMSAVACIREGHAGTDEDIREYMSGNICRCGAYPHIVAAVRDAAARLKKEAAL</sequence>
<dbReference type="Gene3D" id="3.10.20.30">
    <property type="match status" value="1"/>
</dbReference>
<dbReference type="Pfam" id="PF01799">
    <property type="entry name" value="Fer2_2"/>
    <property type="match status" value="1"/>
</dbReference>
<evidence type="ECO:0000313" key="10">
    <source>
        <dbReference type="Proteomes" id="UP000526625"/>
    </source>
</evidence>
<dbReference type="AlphaFoldDB" id="A0A6P1C4J9"/>
<gene>
    <name evidence="7" type="ORF">GGD45_004345</name>
    <name evidence="8" type="ORF">GXW80_10095</name>
</gene>
<dbReference type="PROSITE" id="PS00197">
    <property type="entry name" value="2FE2S_FER_1"/>
    <property type="match status" value="1"/>
</dbReference>
<proteinExistence type="predicted"/>
<dbReference type="InterPro" id="IPR006058">
    <property type="entry name" value="2Fe2S_fd_BS"/>
</dbReference>
<dbReference type="EMBL" id="JACHBF010000013">
    <property type="protein sequence ID" value="MBB6493911.1"/>
    <property type="molecule type" value="Genomic_DNA"/>
</dbReference>
<keyword evidence="8" id="KW-0614">Plasmid</keyword>
<keyword evidence="1" id="KW-0001">2Fe-2S</keyword>
<geneLocation type="plasmid" evidence="8">
    <name>pA12a</name>
</geneLocation>
<dbReference type="InterPro" id="IPR001041">
    <property type="entry name" value="2Fe-2S_ferredoxin-type"/>
</dbReference>
<name>A0A6P1C4J9_RHITR</name>
<dbReference type="PANTHER" id="PTHR45331">
    <property type="entry name" value="OXIDOREDUCTASE, IRON-SULPHUR BINDING SUBUNIT-RELATED-RELATED"/>
    <property type="match status" value="1"/>
</dbReference>
<comment type="caution">
    <text evidence="8">The sequence shown here is derived from an EMBL/GenBank/DDBJ whole genome shotgun (WGS) entry which is preliminary data.</text>
</comment>
<keyword evidence="5" id="KW-0411">Iron-sulfur</keyword>